<reference evidence="1 2" key="1">
    <citation type="submission" date="2024-01" db="EMBL/GenBank/DDBJ databases">
        <title>The complete chloroplast genome sequence of Lithospermum erythrorhizon: insights into the phylogenetic relationship among Boraginaceae species and the maternal lineages of purple gromwells.</title>
        <authorList>
            <person name="Okada T."/>
            <person name="Watanabe K."/>
        </authorList>
    </citation>
    <scope>NUCLEOTIDE SEQUENCE [LARGE SCALE GENOMIC DNA]</scope>
</reference>
<comment type="caution">
    <text evidence="1">The sequence shown here is derived from an EMBL/GenBank/DDBJ whole genome shotgun (WGS) entry which is preliminary data.</text>
</comment>
<evidence type="ECO:0000313" key="2">
    <source>
        <dbReference type="Proteomes" id="UP001454036"/>
    </source>
</evidence>
<accession>A0AAV3RDG9</accession>
<evidence type="ECO:0000313" key="1">
    <source>
        <dbReference type="EMBL" id="GAA0173895.1"/>
    </source>
</evidence>
<protein>
    <submittedName>
        <fullName evidence="1">Uncharacterized protein</fullName>
    </submittedName>
</protein>
<dbReference type="Proteomes" id="UP001454036">
    <property type="component" value="Unassembled WGS sequence"/>
</dbReference>
<proteinExistence type="predicted"/>
<dbReference type="AlphaFoldDB" id="A0AAV3RDG9"/>
<name>A0AAV3RDG9_LITER</name>
<dbReference type="EMBL" id="BAABME010008815">
    <property type="protein sequence ID" value="GAA0173895.1"/>
    <property type="molecule type" value="Genomic_DNA"/>
</dbReference>
<sequence>MKPSSMILLTSTSMEGTNSGRNLHWPSLTGREPLLIAKWCTATLAFNRGISQYVQAKTSRNSVSKATYSISSSGVKRALTYVGRGYSVVSRLISYSSSTVALTCPSSPVVHR</sequence>
<gene>
    <name evidence="1" type="ORF">LIER_27402</name>
</gene>
<keyword evidence="2" id="KW-1185">Reference proteome</keyword>
<organism evidence="1 2">
    <name type="scientific">Lithospermum erythrorhizon</name>
    <name type="common">Purple gromwell</name>
    <name type="synonym">Lithospermum officinale var. erythrorhizon</name>
    <dbReference type="NCBI Taxonomy" id="34254"/>
    <lineage>
        <taxon>Eukaryota</taxon>
        <taxon>Viridiplantae</taxon>
        <taxon>Streptophyta</taxon>
        <taxon>Embryophyta</taxon>
        <taxon>Tracheophyta</taxon>
        <taxon>Spermatophyta</taxon>
        <taxon>Magnoliopsida</taxon>
        <taxon>eudicotyledons</taxon>
        <taxon>Gunneridae</taxon>
        <taxon>Pentapetalae</taxon>
        <taxon>asterids</taxon>
        <taxon>lamiids</taxon>
        <taxon>Boraginales</taxon>
        <taxon>Boraginaceae</taxon>
        <taxon>Boraginoideae</taxon>
        <taxon>Lithospermeae</taxon>
        <taxon>Lithospermum</taxon>
    </lineage>
</organism>